<protein>
    <submittedName>
        <fullName evidence="2">Piso0_003216 protein</fullName>
    </submittedName>
</protein>
<accession>G8YHI1</accession>
<reference evidence="2" key="1">
    <citation type="submission" date="2011-10" db="EMBL/GenBank/DDBJ databases">
        <authorList>
            <person name="Genoscope - CEA"/>
        </authorList>
    </citation>
    <scope>NUCLEOTIDE SEQUENCE</scope>
</reference>
<dbReference type="Proteomes" id="UP000005222">
    <property type="component" value="Chromosome G"/>
</dbReference>
<reference evidence="3" key="2">
    <citation type="journal article" date="2012" name="G3 (Bethesda)">
        <title>Pichia sorbitophila, an interspecies yeast hybrid reveals early steps of genome resolution following polyploidization.</title>
        <authorList>
            <person name="Leh Louis V."/>
            <person name="Despons L."/>
            <person name="Friedrich A."/>
            <person name="Martin T."/>
            <person name="Durrens P."/>
            <person name="Casaregola S."/>
            <person name="Neuveglise C."/>
            <person name="Fairhead C."/>
            <person name="Marck C."/>
            <person name="Cruz J.A."/>
            <person name="Straub M.L."/>
            <person name="Kugler V."/>
            <person name="Sacerdot C."/>
            <person name="Uzunov Z."/>
            <person name="Thierry A."/>
            <person name="Weiss S."/>
            <person name="Bleykasten C."/>
            <person name="De Montigny J."/>
            <person name="Jacques N."/>
            <person name="Jung P."/>
            <person name="Lemaire M."/>
            <person name="Mallet S."/>
            <person name="Morel G."/>
            <person name="Richard G.F."/>
            <person name="Sarkar A."/>
            <person name="Savel G."/>
            <person name="Schacherer J."/>
            <person name="Seret M.L."/>
            <person name="Talla E."/>
            <person name="Samson G."/>
            <person name="Jubin C."/>
            <person name="Poulain J."/>
            <person name="Vacherie B."/>
            <person name="Barbe V."/>
            <person name="Pelletier E."/>
            <person name="Sherman D.J."/>
            <person name="Westhof E."/>
            <person name="Weissenbach J."/>
            <person name="Baret P.V."/>
            <person name="Wincker P."/>
            <person name="Gaillardin C."/>
            <person name="Dujon B."/>
            <person name="Souciet J.L."/>
        </authorList>
    </citation>
    <scope>NUCLEOTIDE SEQUENCE [LARGE SCALE GENOMIC DNA]</scope>
    <source>
        <strain evidence="3">ATCC MYA-4447 / BCRC 22081 / CBS 7064 / NBRC 10061 / NRRL Y-12695</strain>
    </source>
</reference>
<proteinExistence type="predicted"/>
<name>G8YHI1_PICSO</name>
<evidence type="ECO:0000313" key="1">
    <source>
        <dbReference type="EMBL" id="CCE80118.1"/>
    </source>
</evidence>
<dbReference type="HOGENOM" id="CLU_2386937_0_0_1"/>
<gene>
    <name evidence="2" type="primary">Piso0_003216</name>
    <name evidence="1" type="ORF">GNLVRS01_PISO0G07442g</name>
    <name evidence="2" type="ORF">GNLVRS01_PISO0H07443g</name>
</gene>
<evidence type="ECO:0000313" key="3">
    <source>
        <dbReference type="Proteomes" id="UP000005222"/>
    </source>
</evidence>
<dbReference type="AlphaFoldDB" id="G8YHI1"/>
<organism evidence="2 3">
    <name type="scientific">Pichia sorbitophila (strain ATCC MYA-4447 / BCRC 22081 / CBS 7064 / NBRC 10061 / NRRL Y-12695)</name>
    <name type="common">Hybrid yeast</name>
    <dbReference type="NCBI Taxonomy" id="559304"/>
    <lineage>
        <taxon>Eukaryota</taxon>
        <taxon>Fungi</taxon>
        <taxon>Dikarya</taxon>
        <taxon>Ascomycota</taxon>
        <taxon>Saccharomycotina</taxon>
        <taxon>Pichiomycetes</taxon>
        <taxon>Debaryomycetaceae</taxon>
        <taxon>Millerozyma</taxon>
    </lineage>
</organism>
<sequence length="94" mass="10299">MTLHKPRVCLCARSLPDVEHTYKDGVMSSKSAFRHPPQTPIRIEGPIDAVTQDRASTKAVIQLPGRAFSKLPSHRDPGSAVLVYTTKHGYSGQC</sequence>
<dbReference type="InParanoid" id="G8YHI1"/>
<keyword evidence="3" id="KW-1185">Reference proteome</keyword>
<dbReference type="Proteomes" id="UP000005222">
    <property type="component" value="Chromosome H"/>
</dbReference>
<dbReference type="EMBL" id="FO082052">
    <property type="protein sequence ID" value="CCE80883.1"/>
    <property type="molecule type" value="Genomic_DNA"/>
</dbReference>
<dbReference type="EMBL" id="FO082053">
    <property type="protein sequence ID" value="CCE80118.1"/>
    <property type="molecule type" value="Genomic_DNA"/>
</dbReference>
<evidence type="ECO:0000313" key="2">
    <source>
        <dbReference type="EMBL" id="CCE80883.1"/>
    </source>
</evidence>